<dbReference type="PANTHER" id="PTHR31378">
    <property type="entry name" value="EGF-LIKE DOMAIN-CONTAINING PROTEIN-RELATED-RELATED"/>
    <property type="match status" value="1"/>
</dbReference>
<evidence type="ECO:0000256" key="1">
    <source>
        <dbReference type="SAM" id="MobiDB-lite"/>
    </source>
</evidence>
<protein>
    <recommendedName>
        <fullName evidence="11">EGF-like domain-containing protein</fullName>
    </recommendedName>
</protein>
<dbReference type="InterPro" id="IPR054484">
    <property type="entry name" value="ComC_SSD"/>
</dbReference>
<feature type="domain" description="ComC supersandwich" evidence="4">
    <location>
        <begin position="1064"/>
        <end position="1294"/>
    </location>
</feature>
<feature type="compositionally biased region" description="Low complexity" evidence="1">
    <location>
        <begin position="1002"/>
        <end position="1019"/>
    </location>
</feature>
<evidence type="ECO:0008006" key="11">
    <source>
        <dbReference type="Google" id="ProtNLM"/>
    </source>
</evidence>
<keyword evidence="10" id="KW-1185">Reference proteome</keyword>
<evidence type="ECO:0000259" key="6">
    <source>
        <dbReference type="Pfam" id="PF23034"/>
    </source>
</evidence>
<keyword evidence="3" id="KW-0732">Signal</keyword>
<gene>
    <name evidence="9" type="ORF">CYY_002828</name>
</gene>
<keyword evidence="2" id="KW-0472">Membrane</keyword>
<evidence type="ECO:0000313" key="9">
    <source>
        <dbReference type="EMBL" id="KAF2075842.1"/>
    </source>
</evidence>
<feature type="domain" description="DUF7743" evidence="7">
    <location>
        <begin position="406"/>
        <end position="509"/>
    </location>
</feature>
<dbReference type="InterPro" id="IPR056645">
    <property type="entry name" value="DUF7743"/>
</dbReference>
<evidence type="ECO:0000259" key="8">
    <source>
        <dbReference type="Pfam" id="PF25820"/>
    </source>
</evidence>
<sequence>MMRKSNYFVLLLVLNTILLGLVNSFTIQDLTDPKTNDKFADASGRCYNTYYVLLEDPDGISDIIFTETKTLLDNNSTHSLYKLSPVLSTGATSFSFQVENSLGAQTTFNIAYSCPTNPTDLEIEFLSDRVINTGFVISNLIAVFKVNNFPTSKPLPNTLVFTPTSGNIYYSSIGPYYFLVLSYSQSDDISAITSDYTFSISAGGPTYQQSLKSFATDVKALSFTHNISPMSQAFEIKSVFFFSELTGTFDKNEPANIMENSGGTWVQPMYVSGNYTKPILLSRYATLPNTNFESKIVNSDGVSSLGDYTITKINDPNPFAITNPLFEPTSDPIVYSISYTSNYQYSSPVTSDGVTFNLYHPFGYTNGDSNSYLAKFDVFVSRNIDHQISFTTTNTAFYVTPAPLDTVDSTPPKIVSIDYYLLPNTSTIVLTVHITDDISGFFAMIDAYSVVMGDYTNLVKGNLNDGIFEMIQEAPSELSQYYNAIKICDWALNCQSVDVIEVFNVNLAKLDLEFLNFNEIISIKFEKNDIDTTNQSVENKMMLYTTFGDRPHITLISFDKPGPFIPGQYRKFYGHWDDILNCYVYPFTIPKNRFTGTYIYSLNLDQSPTFSSHLSTIFGPDAEIRVTSENADMMGPEVTSVTKNPSTLTVNDGQDSSFEMEFRIKDSVNGLKMAHFSIMSELDLHRYNFTFYPSDAVDGDKYDGLYKFSVPVNGKCRSQKFHVQRVYLEDEAGVQSIYQRFETLDDYNPFIKIIDSLNYEIYTQVNCLAAQESDPPALIEFSFTPTTVDPHYSGTLLNDNDARVVVFNFKTSDDSGILLSALPVVYLQSQNLAPNTILRVDANLISSTDKTATYNCSIEIPYGFGFPHGIRVSLYGIIDNQSNFRGYSLSEMPFPNIISVPTTRNPAISLLSSTGEISTGVLTVFGRNFEQNDKLLIQDTRLNKLYVIEPTLLGDLLSFKKFENIPKINREYVLITIQRSTGVDTFEYSNSLKLYVGGTDPSSSGSSSESSNGNSNSEETPTNPPQKCISECSGNGVCTPNGCICKSPWVGRDCSSQVIIIEPTINSTSPSTNITLPPTSEKIYYAIISIVGMSELDPSGEVVNDYRFNRWIFTKNTNSKYQQFTNETWKYEASITSPLDQSITNVTVFIDYFNSPTAVNITFAGQVLTMNPYTLKYSVNVTSYSFAKSQNSLQLVLSASLENQEKNECSSLEKYDAVESNSEFIKLQVNDHSLYGRFIKRGIVDGRTLSISNTIVENKIYQSSSTQSKSQAYIGINLPYFRNLVQIDPDFSVLIDNKPANPSSMNSICQEKKSKLTGGQIAGIAVGSFAFASVIAVCIGYYIYKKKQSKKLMASIESRLKEVNK</sequence>
<organism evidence="9 10">
    <name type="scientific">Polysphondylium violaceum</name>
    <dbReference type="NCBI Taxonomy" id="133409"/>
    <lineage>
        <taxon>Eukaryota</taxon>
        <taxon>Amoebozoa</taxon>
        <taxon>Evosea</taxon>
        <taxon>Eumycetozoa</taxon>
        <taxon>Dictyostelia</taxon>
        <taxon>Dictyosteliales</taxon>
        <taxon>Dictyosteliaceae</taxon>
        <taxon>Polysphondylium</taxon>
    </lineage>
</organism>
<dbReference type="OrthoDB" id="427769at2759"/>
<dbReference type="InterPro" id="IPR055462">
    <property type="entry name" value="DUF7034"/>
</dbReference>
<dbReference type="Proteomes" id="UP000695562">
    <property type="component" value="Unassembled WGS sequence"/>
</dbReference>
<feature type="domain" description="DUF7949" evidence="8">
    <location>
        <begin position="1028"/>
        <end position="1058"/>
    </location>
</feature>
<name>A0A8J4V6H7_9MYCE</name>
<feature type="region of interest" description="Disordered" evidence="1">
    <location>
        <begin position="999"/>
        <end position="1026"/>
    </location>
</feature>
<comment type="caution">
    <text evidence="9">The sequence shown here is derived from an EMBL/GenBank/DDBJ whole genome shotgun (WGS) entry which is preliminary data.</text>
</comment>
<evidence type="ECO:0000259" key="7">
    <source>
        <dbReference type="Pfam" id="PF24893"/>
    </source>
</evidence>
<proteinExistence type="predicted"/>
<evidence type="ECO:0000259" key="5">
    <source>
        <dbReference type="Pfam" id="PF23033"/>
    </source>
</evidence>
<dbReference type="Pfam" id="PF23034">
    <property type="entry name" value="DUF7035"/>
    <property type="match status" value="1"/>
</dbReference>
<feature type="domain" description="DUF7034" evidence="5">
    <location>
        <begin position="776"/>
        <end position="901"/>
    </location>
</feature>
<dbReference type="InterPro" id="IPR057709">
    <property type="entry name" value="DUF7949"/>
</dbReference>
<dbReference type="EMBL" id="AJWJ01000083">
    <property type="protein sequence ID" value="KAF2075842.1"/>
    <property type="molecule type" value="Genomic_DNA"/>
</dbReference>
<evidence type="ECO:0000256" key="2">
    <source>
        <dbReference type="SAM" id="Phobius"/>
    </source>
</evidence>
<keyword evidence="2" id="KW-1133">Transmembrane helix</keyword>
<keyword evidence="2" id="KW-0812">Transmembrane</keyword>
<feature type="signal peptide" evidence="3">
    <location>
        <begin position="1"/>
        <end position="24"/>
    </location>
</feature>
<evidence type="ECO:0000259" key="4">
    <source>
        <dbReference type="Pfam" id="PF22933"/>
    </source>
</evidence>
<dbReference type="Pfam" id="PF22933">
    <property type="entry name" value="ComC_SSD"/>
    <property type="match status" value="1"/>
</dbReference>
<dbReference type="InterPro" id="IPR055463">
    <property type="entry name" value="DUF7035"/>
</dbReference>
<accession>A0A8J4V6H7</accession>
<feature type="chain" id="PRO_5035149299" description="EGF-like domain-containing protein" evidence="3">
    <location>
        <begin position="25"/>
        <end position="1365"/>
    </location>
</feature>
<reference evidence="9" key="1">
    <citation type="submission" date="2020-01" db="EMBL/GenBank/DDBJ databases">
        <title>Development of genomics and gene disruption for Polysphondylium violaceum indicates a role for the polyketide synthase stlB in stalk morphogenesis.</title>
        <authorList>
            <person name="Narita B."/>
            <person name="Kawabe Y."/>
            <person name="Kin K."/>
            <person name="Saito T."/>
            <person name="Gibbs R."/>
            <person name="Kuspa A."/>
            <person name="Muzny D."/>
            <person name="Queller D."/>
            <person name="Richards S."/>
            <person name="Strassman J."/>
            <person name="Sucgang R."/>
            <person name="Worley K."/>
            <person name="Schaap P."/>
        </authorList>
    </citation>
    <scope>NUCLEOTIDE SEQUENCE</scope>
    <source>
        <strain evidence="9">QSvi11</strain>
    </source>
</reference>
<feature type="domain" description="DUF7035" evidence="6">
    <location>
        <begin position="631"/>
        <end position="767"/>
    </location>
</feature>
<dbReference type="Pfam" id="PF24893">
    <property type="entry name" value="DUF7743"/>
    <property type="match status" value="1"/>
</dbReference>
<evidence type="ECO:0000256" key="3">
    <source>
        <dbReference type="SAM" id="SignalP"/>
    </source>
</evidence>
<feature type="transmembrane region" description="Helical" evidence="2">
    <location>
        <begin position="1321"/>
        <end position="1344"/>
    </location>
</feature>
<dbReference type="Pfam" id="PF23033">
    <property type="entry name" value="DUF7034"/>
    <property type="match status" value="1"/>
</dbReference>
<dbReference type="Pfam" id="PF25820">
    <property type="entry name" value="DUF7949"/>
    <property type="match status" value="1"/>
</dbReference>
<evidence type="ECO:0000313" key="10">
    <source>
        <dbReference type="Proteomes" id="UP000695562"/>
    </source>
</evidence>